<dbReference type="WBParaSite" id="Csp11.Scaffold333.g828.t1">
    <property type="protein sequence ID" value="Csp11.Scaffold333.g828.t1"/>
    <property type="gene ID" value="Csp11.Scaffold333.g828"/>
</dbReference>
<evidence type="ECO:0000256" key="3">
    <source>
        <dbReference type="ARBA" id="ARBA00022989"/>
    </source>
</evidence>
<dbReference type="Proteomes" id="UP000095282">
    <property type="component" value="Unplaced"/>
</dbReference>
<dbReference type="SUPFAM" id="SSF90193">
    <property type="entry name" value="Notch domain"/>
    <property type="match status" value="1"/>
</dbReference>
<evidence type="ECO:0000313" key="10">
    <source>
        <dbReference type="WBParaSite" id="Csp11.Scaffold333.g828.t1"/>
    </source>
</evidence>
<evidence type="ECO:0000256" key="4">
    <source>
        <dbReference type="ARBA" id="ARBA00023136"/>
    </source>
</evidence>
<organism evidence="9 10">
    <name type="scientific">Caenorhabditis tropicalis</name>
    <dbReference type="NCBI Taxonomy" id="1561998"/>
    <lineage>
        <taxon>Eukaryota</taxon>
        <taxon>Metazoa</taxon>
        <taxon>Ecdysozoa</taxon>
        <taxon>Nematoda</taxon>
        <taxon>Chromadorea</taxon>
        <taxon>Rhabditida</taxon>
        <taxon>Rhabditina</taxon>
        <taxon>Rhabditomorpha</taxon>
        <taxon>Rhabditoidea</taxon>
        <taxon>Rhabditidae</taxon>
        <taxon>Peloderinae</taxon>
        <taxon>Caenorhabditis</taxon>
    </lineage>
</organism>
<dbReference type="PROSITE" id="PS50258">
    <property type="entry name" value="LNR"/>
    <property type="match status" value="1"/>
</dbReference>
<keyword evidence="5" id="KW-1015">Disulfide bond</keyword>
<dbReference type="eggNOG" id="KOG1217">
    <property type="taxonomic scope" value="Eukaryota"/>
</dbReference>
<dbReference type="InterPro" id="IPR000800">
    <property type="entry name" value="Notch_dom"/>
</dbReference>
<sequence length="71" mass="8011">MHISFERKATNLLRSVCDKRKCWERANDGNCDSDCNYAACKFDGGDCSGKREPFSKCRYGNMCADLFANGE</sequence>
<dbReference type="InterPro" id="IPR035993">
    <property type="entry name" value="Notch-like_dom_sf"/>
</dbReference>
<dbReference type="Pfam" id="PF00066">
    <property type="entry name" value="Notch"/>
    <property type="match status" value="1"/>
</dbReference>
<evidence type="ECO:0000256" key="5">
    <source>
        <dbReference type="ARBA" id="ARBA00023157"/>
    </source>
</evidence>
<dbReference type="STRING" id="1561998.A0A1I7SYN7"/>
<accession>A0A1I7SYN7</accession>
<evidence type="ECO:0000256" key="6">
    <source>
        <dbReference type="ARBA" id="ARBA00023180"/>
    </source>
</evidence>
<dbReference type="GO" id="GO:0012505">
    <property type="term" value="C:endomembrane system"/>
    <property type="evidence" value="ECO:0007669"/>
    <property type="project" value="UniProtKB-SubCell"/>
</dbReference>
<evidence type="ECO:0000256" key="7">
    <source>
        <dbReference type="ARBA" id="ARBA00046288"/>
    </source>
</evidence>
<keyword evidence="2" id="KW-0677">Repeat</keyword>
<dbReference type="AlphaFoldDB" id="A0A1I7SYN7"/>
<proteinExistence type="predicted"/>
<keyword evidence="1" id="KW-0812">Transmembrane</keyword>
<dbReference type="SMART" id="SM00004">
    <property type="entry name" value="NL"/>
    <property type="match status" value="1"/>
</dbReference>
<keyword evidence="6" id="KW-0325">Glycoprotein</keyword>
<evidence type="ECO:0000259" key="8">
    <source>
        <dbReference type="PROSITE" id="PS50258"/>
    </source>
</evidence>
<evidence type="ECO:0000313" key="9">
    <source>
        <dbReference type="Proteomes" id="UP000095282"/>
    </source>
</evidence>
<evidence type="ECO:0000256" key="1">
    <source>
        <dbReference type="ARBA" id="ARBA00022692"/>
    </source>
</evidence>
<keyword evidence="9" id="KW-1185">Reference proteome</keyword>
<feature type="domain" description="LNR" evidence="8">
    <location>
        <begin position="17"/>
        <end position="60"/>
    </location>
</feature>
<protein>
    <submittedName>
        <fullName evidence="10">LNR domain-containing protein</fullName>
    </submittedName>
</protein>
<keyword evidence="3" id="KW-1133">Transmembrane helix</keyword>
<reference evidence="10" key="1">
    <citation type="submission" date="2016-11" db="UniProtKB">
        <authorList>
            <consortium name="WormBaseParasite"/>
        </authorList>
    </citation>
    <scope>IDENTIFICATION</scope>
</reference>
<comment type="subcellular location">
    <subcellularLocation>
        <location evidence="7">Endomembrane system</location>
        <topology evidence="7">Single-pass type I membrane protein</topology>
    </subcellularLocation>
</comment>
<evidence type="ECO:0000256" key="2">
    <source>
        <dbReference type="ARBA" id="ARBA00022737"/>
    </source>
</evidence>
<name>A0A1I7SYN7_9PELO</name>
<dbReference type="Gene3D" id="4.10.470.20">
    <property type="match status" value="1"/>
</dbReference>
<keyword evidence="4" id="KW-0472">Membrane</keyword>